<dbReference type="EC" id="3.4.19.12" evidence="3"/>
<evidence type="ECO:0000256" key="1">
    <source>
        <dbReference type="ARBA" id="ARBA00000707"/>
    </source>
</evidence>
<evidence type="ECO:0000256" key="2">
    <source>
        <dbReference type="ARBA" id="ARBA00009085"/>
    </source>
</evidence>
<keyword evidence="4" id="KW-0645">Protease</keyword>
<feature type="compositionally biased region" description="Polar residues" evidence="8">
    <location>
        <begin position="30"/>
        <end position="40"/>
    </location>
</feature>
<protein>
    <recommendedName>
        <fullName evidence="3">ubiquitinyl hydrolase 1</fullName>
        <ecNumber evidence="3">3.4.19.12</ecNumber>
    </recommendedName>
</protein>
<dbReference type="PROSITE" id="PS50235">
    <property type="entry name" value="USP_3"/>
    <property type="match status" value="1"/>
</dbReference>
<keyword evidence="5" id="KW-0833">Ubl conjugation pathway</keyword>
<dbReference type="EMBL" id="CAJNOM010000025">
    <property type="protein sequence ID" value="CAF0836859.1"/>
    <property type="molecule type" value="Genomic_DNA"/>
</dbReference>
<evidence type="ECO:0000313" key="12">
    <source>
        <dbReference type="Proteomes" id="UP000663832"/>
    </source>
</evidence>
<dbReference type="SUPFAM" id="SSF54001">
    <property type="entry name" value="Cysteine proteinases"/>
    <property type="match status" value="1"/>
</dbReference>
<evidence type="ECO:0000256" key="6">
    <source>
        <dbReference type="ARBA" id="ARBA00022801"/>
    </source>
</evidence>
<dbReference type="InterPro" id="IPR038765">
    <property type="entry name" value="Papain-like_cys_pep_sf"/>
</dbReference>
<dbReference type="InterPro" id="IPR050185">
    <property type="entry name" value="Ub_carboxyl-term_hydrolase"/>
</dbReference>
<name>A0A813VFR7_9BILA</name>
<organism evidence="10 12">
    <name type="scientific">Adineta steineri</name>
    <dbReference type="NCBI Taxonomy" id="433720"/>
    <lineage>
        <taxon>Eukaryota</taxon>
        <taxon>Metazoa</taxon>
        <taxon>Spiralia</taxon>
        <taxon>Gnathifera</taxon>
        <taxon>Rotifera</taxon>
        <taxon>Eurotatoria</taxon>
        <taxon>Bdelloidea</taxon>
        <taxon>Adinetida</taxon>
        <taxon>Adinetidae</taxon>
        <taxon>Adineta</taxon>
    </lineage>
</organism>
<dbReference type="Proteomes" id="UP000663832">
    <property type="component" value="Unassembled WGS sequence"/>
</dbReference>
<keyword evidence="6" id="KW-0378">Hydrolase</keyword>
<reference evidence="10" key="1">
    <citation type="submission" date="2021-02" db="EMBL/GenBank/DDBJ databases">
        <authorList>
            <person name="Nowell W R."/>
        </authorList>
    </citation>
    <scope>NUCLEOTIDE SEQUENCE</scope>
</reference>
<evidence type="ECO:0000259" key="9">
    <source>
        <dbReference type="PROSITE" id="PS50235"/>
    </source>
</evidence>
<dbReference type="Gene3D" id="3.90.70.10">
    <property type="entry name" value="Cysteine proteinases"/>
    <property type="match status" value="1"/>
</dbReference>
<accession>A0A813VFR7</accession>
<dbReference type="OrthoDB" id="292964at2759"/>
<evidence type="ECO:0000256" key="5">
    <source>
        <dbReference type="ARBA" id="ARBA00022786"/>
    </source>
</evidence>
<evidence type="ECO:0000256" key="3">
    <source>
        <dbReference type="ARBA" id="ARBA00012759"/>
    </source>
</evidence>
<evidence type="ECO:0000256" key="8">
    <source>
        <dbReference type="SAM" id="MobiDB-lite"/>
    </source>
</evidence>
<gene>
    <name evidence="11" type="ORF">BJG266_LOCUS8579</name>
    <name evidence="10" type="ORF">QVE165_LOCUS6092</name>
</gene>
<comment type="similarity">
    <text evidence="2">Belongs to the peptidase C19 family.</text>
</comment>
<evidence type="ECO:0000256" key="4">
    <source>
        <dbReference type="ARBA" id="ARBA00022670"/>
    </source>
</evidence>
<dbReference type="PANTHER" id="PTHR21646:SF24">
    <property type="entry name" value="UBIQUITIN CARBOXYL-TERMINAL HYDROLASE"/>
    <property type="match status" value="1"/>
</dbReference>
<dbReference type="InterPro" id="IPR028889">
    <property type="entry name" value="USP"/>
</dbReference>
<keyword evidence="12" id="KW-1185">Reference proteome</keyword>
<dbReference type="InterPro" id="IPR001394">
    <property type="entry name" value="Peptidase_C19_UCH"/>
</dbReference>
<evidence type="ECO:0000313" key="10">
    <source>
        <dbReference type="EMBL" id="CAF0836859.1"/>
    </source>
</evidence>
<feature type="compositionally biased region" description="Basic residues" evidence="8">
    <location>
        <begin position="15"/>
        <end position="27"/>
    </location>
</feature>
<dbReference type="PANTHER" id="PTHR21646">
    <property type="entry name" value="UBIQUITIN CARBOXYL-TERMINAL HYDROLASE"/>
    <property type="match status" value="1"/>
</dbReference>
<keyword evidence="7" id="KW-0788">Thiol protease</keyword>
<sequence length="206" mass="23221">MNHFNEKNKVLLKRRSSSVSHLSKHHRSDVSSSPNFNRTNNSYRETITALSFSSKQYDFIRPKSTLVQLNPTVAQTNIVKISSDVSKQIPPPVAPRTIFPLEITLKPVPIPIERKSLKKNNKINSTEEQAIKLTATDKSVLSDVNNRNEIIPDQKILVMQMNNQSTLYTPGLCGLINIGNICFMNSALQCLSNIPDLTQWAQCQNF</sequence>
<dbReference type="PROSITE" id="PS00972">
    <property type="entry name" value="USP_1"/>
    <property type="match status" value="1"/>
</dbReference>
<comment type="catalytic activity">
    <reaction evidence="1">
        <text>Thiol-dependent hydrolysis of ester, thioester, amide, peptide and isopeptide bonds formed by the C-terminal Gly of ubiquitin (a 76-residue protein attached to proteins as an intracellular targeting signal).</text>
        <dbReference type="EC" id="3.4.19.12"/>
    </reaction>
</comment>
<comment type="caution">
    <text evidence="10">The sequence shown here is derived from an EMBL/GenBank/DDBJ whole genome shotgun (WGS) entry which is preliminary data.</text>
</comment>
<dbReference type="InterPro" id="IPR018200">
    <property type="entry name" value="USP_CS"/>
</dbReference>
<evidence type="ECO:0000313" key="11">
    <source>
        <dbReference type="EMBL" id="CAF0864845.1"/>
    </source>
</evidence>
<dbReference type="GO" id="GO:0016579">
    <property type="term" value="P:protein deubiquitination"/>
    <property type="evidence" value="ECO:0007669"/>
    <property type="project" value="InterPro"/>
</dbReference>
<evidence type="ECO:0000256" key="7">
    <source>
        <dbReference type="ARBA" id="ARBA00022807"/>
    </source>
</evidence>
<dbReference type="Proteomes" id="UP000663877">
    <property type="component" value="Unassembled WGS sequence"/>
</dbReference>
<dbReference type="GO" id="GO:0006508">
    <property type="term" value="P:proteolysis"/>
    <property type="evidence" value="ECO:0007669"/>
    <property type="project" value="UniProtKB-KW"/>
</dbReference>
<dbReference type="EMBL" id="CAJNOI010000027">
    <property type="protein sequence ID" value="CAF0864845.1"/>
    <property type="molecule type" value="Genomic_DNA"/>
</dbReference>
<dbReference type="GO" id="GO:0004843">
    <property type="term" value="F:cysteine-type deubiquitinase activity"/>
    <property type="evidence" value="ECO:0007669"/>
    <property type="project" value="UniProtKB-EC"/>
</dbReference>
<feature type="domain" description="USP" evidence="9">
    <location>
        <begin position="173"/>
        <end position="206"/>
    </location>
</feature>
<dbReference type="Pfam" id="PF00443">
    <property type="entry name" value="UCH"/>
    <property type="match status" value="1"/>
</dbReference>
<proteinExistence type="inferred from homology"/>
<dbReference type="AlphaFoldDB" id="A0A813VFR7"/>
<feature type="region of interest" description="Disordered" evidence="8">
    <location>
        <begin position="15"/>
        <end position="40"/>
    </location>
</feature>